<gene>
    <name evidence="1" type="ORF">O181_081899</name>
</gene>
<dbReference type="Proteomes" id="UP000765509">
    <property type="component" value="Unassembled WGS sequence"/>
</dbReference>
<proteinExistence type="predicted"/>
<dbReference type="AlphaFoldDB" id="A0A9Q3IKJ0"/>
<evidence type="ECO:0000313" key="1">
    <source>
        <dbReference type="EMBL" id="MBW0542184.1"/>
    </source>
</evidence>
<comment type="caution">
    <text evidence="1">The sequence shown here is derived from an EMBL/GenBank/DDBJ whole genome shotgun (WGS) entry which is preliminary data.</text>
</comment>
<protein>
    <submittedName>
        <fullName evidence="1">Uncharacterized protein</fullName>
    </submittedName>
</protein>
<accession>A0A9Q3IKJ0</accession>
<dbReference type="EMBL" id="AVOT02046900">
    <property type="protein sequence ID" value="MBW0542184.1"/>
    <property type="molecule type" value="Genomic_DNA"/>
</dbReference>
<sequence length="86" mass="9756">MSNCTIIMLEGELALTHLPPHRQTHIHTLTHLPPRMHTPMHPQYFAAGSTSVIHKMTILQRRSPFMDDLVRSNPLPSTSRLAEGPR</sequence>
<keyword evidence="2" id="KW-1185">Reference proteome</keyword>
<name>A0A9Q3IKJ0_9BASI</name>
<reference evidence="1" key="1">
    <citation type="submission" date="2021-03" db="EMBL/GenBank/DDBJ databases">
        <title>Draft genome sequence of rust myrtle Austropuccinia psidii MF-1, a brazilian biotype.</title>
        <authorList>
            <person name="Quecine M.C."/>
            <person name="Pachon D.M.R."/>
            <person name="Bonatelli M.L."/>
            <person name="Correr F.H."/>
            <person name="Franceschini L.M."/>
            <person name="Leite T.F."/>
            <person name="Margarido G.R.A."/>
            <person name="Almeida C.A."/>
            <person name="Ferrarezi J.A."/>
            <person name="Labate C.A."/>
        </authorList>
    </citation>
    <scope>NUCLEOTIDE SEQUENCE</scope>
    <source>
        <strain evidence="1">MF-1</strain>
    </source>
</reference>
<evidence type="ECO:0000313" key="2">
    <source>
        <dbReference type="Proteomes" id="UP000765509"/>
    </source>
</evidence>
<organism evidence="1 2">
    <name type="scientific">Austropuccinia psidii MF-1</name>
    <dbReference type="NCBI Taxonomy" id="1389203"/>
    <lineage>
        <taxon>Eukaryota</taxon>
        <taxon>Fungi</taxon>
        <taxon>Dikarya</taxon>
        <taxon>Basidiomycota</taxon>
        <taxon>Pucciniomycotina</taxon>
        <taxon>Pucciniomycetes</taxon>
        <taxon>Pucciniales</taxon>
        <taxon>Sphaerophragmiaceae</taxon>
        <taxon>Austropuccinia</taxon>
    </lineage>
</organism>